<feature type="transmembrane region" description="Helical" evidence="1">
    <location>
        <begin position="21"/>
        <end position="42"/>
    </location>
</feature>
<keyword evidence="1" id="KW-1133">Transmembrane helix</keyword>
<evidence type="ECO:0000256" key="1">
    <source>
        <dbReference type="SAM" id="Phobius"/>
    </source>
</evidence>
<reference evidence="2 3" key="1">
    <citation type="submission" date="2024-02" db="EMBL/GenBank/DDBJ databases">
        <title>A Gaetbulibacter species isolated from tidal flats and genomic insights of their niches.</title>
        <authorList>
            <person name="Ye Y."/>
        </authorList>
    </citation>
    <scope>NUCLEOTIDE SEQUENCE [LARGE SCALE GENOMIC DNA]</scope>
    <source>
        <strain evidence="2 3">KYW382</strain>
    </source>
</reference>
<organism evidence="2 3">
    <name type="scientific">Gaetbulibacter aestuarii</name>
    <dbReference type="NCBI Taxonomy" id="1502358"/>
    <lineage>
        <taxon>Bacteria</taxon>
        <taxon>Pseudomonadati</taxon>
        <taxon>Bacteroidota</taxon>
        <taxon>Flavobacteriia</taxon>
        <taxon>Flavobacteriales</taxon>
        <taxon>Flavobacteriaceae</taxon>
        <taxon>Gaetbulibacter</taxon>
    </lineage>
</organism>
<dbReference type="Proteomes" id="UP001610100">
    <property type="component" value="Unassembled WGS sequence"/>
</dbReference>
<keyword evidence="1" id="KW-0472">Membrane</keyword>
<evidence type="ECO:0000313" key="2">
    <source>
        <dbReference type="EMBL" id="MFH6773168.1"/>
    </source>
</evidence>
<gene>
    <name evidence="2" type="ORF">V8G58_14615</name>
</gene>
<dbReference type="EMBL" id="JBAWKB010000012">
    <property type="protein sequence ID" value="MFH6773168.1"/>
    <property type="molecule type" value="Genomic_DNA"/>
</dbReference>
<keyword evidence="3" id="KW-1185">Reference proteome</keyword>
<comment type="caution">
    <text evidence="2">The sequence shown here is derived from an EMBL/GenBank/DDBJ whole genome shotgun (WGS) entry which is preliminary data.</text>
</comment>
<name>A0ABW7N310_9FLAO</name>
<dbReference type="InterPro" id="IPR045749">
    <property type="entry name" value="DUF6090"/>
</dbReference>
<dbReference type="Pfam" id="PF19578">
    <property type="entry name" value="DUF6090"/>
    <property type="match status" value="1"/>
</dbReference>
<keyword evidence="1" id="KW-0812">Transmembrane</keyword>
<sequence>MIKFFRKIRQKLLSENKFSKYLFYAIGEIVLVVIGILIALQINNWNEQNKSESFELKMLGEIYKSLSYDNYILEHILNNRILPVDSSINAILSMYEAQKIDLKEFNQHASKIQNGYIFSYSSGPYETLKIAGLDKVKNDTLRDKLIFHYDYELPRRIKLIESANNDQYYQKLRDLELEIFDYKITTHNNSKEFEILSYKLDNPQDPLFIKYLQMRNHATKRGISNFKNYLKESKFMIKLLKEEFGRRHYEIPEFIINN</sequence>
<dbReference type="RefSeq" id="WP_344741647.1">
    <property type="nucleotide sequence ID" value="NZ_BAABAY010000006.1"/>
</dbReference>
<evidence type="ECO:0000313" key="3">
    <source>
        <dbReference type="Proteomes" id="UP001610100"/>
    </source>
</evidence>
<proteinExistence type="predicted"/>
<accession>A0ABW7N310</accession>
<protein>
    <submittedName>
        <fullName evidence="2">DUF6090 family protein</fullName>
    </submittedName>
</protein>